<evidence type="ECO:0000313" key="1">
    <source>
        <dbReference type="EMBL" id="KAL0186416.1"/>
    </source>
</evidence>
<dbReference type="Proteomes" id="UP001529510">
    <property type="component" value="Unassembled WGS sequence"/>
</dbReference>
<proteinExistence type="predicted"/>
<gene>
    <name evidence="1" type="ORF">M9458_018086</name>
</gene>
<protein>
    <submittedName>
        <fullName evidence="1">Uncharacterized protein</fullName>
    </submittedName>
</protein>
<reference evidence="1 2" key="1">
    <citation type="submission" date="2024-05" db="EMBL/GenBank/DDBJ databases">
        <title>Genome sequencing and assembly of Indian major carp, Cirrhinus mrigala (Hamilton, 1822).</title>
        <authorList>
            <person name="Mohindra V."/>
            <person name="Chowdhury L.M."/>
            <person name="Lal K."/>
            <person name="Jena J.K."/>
        </authorList>
    </citation>
    <scope>NUCLEOTIDE SEQUENCE [LARGE SCALE GENOMIC DNA]</scope>
    <source>
        <strain evidence="1">CM1030</strain>
        <tissue evidence="1">Blood</tissue>
    </source>
</reference>
<keyword evidence="2" id="KW-1185">Reference proteome</keyword>
<comment type="caution">
    <text evidence="1">The sequence shown here is derived from an EMBL/GenBank/DDBJ whole genome shotgun (WGS) entry which is preliminary data.</text>
</comment>
<feature type="non-terminal residue" evidence="1">
    <location>
        <position position="50"/>
    </location>
</feature>
<dbReference type="EMBL" id="JAMKFB020000008">
    <property type="protein sequence ID" value="KAL0186416.1"/>
    <property type="molecule type" value="Genomic_DNA"/>
</dbReference>
<evidence type="ECO:0000313" key="2">
    <source>
        <dbReference type="Proteomes" id="UP001529510"/>
    </source>
</evidence>
<accession>A0ABD0QJK7</accession>
<dbReference type="PANTHER" id="PTHR24110:SF3">
    <property type="entry name" value="CENTROSOMAL PROTEIN OF 78 KDA"/>
    <property type="match status" value="1"/>
</dbReference>
<name>A0ABD0QJK7_CIRMR</name>
<feature type="non-terminal residue" evidence="1">
    <location>
        <position position="1"/>
    </location>
</feature>
<dbReference type="PANTHER" id="PTHR24110">
    <property type="entry name" value="CENTROSOMAL PROTEIN OF 78 KDA"/>
    <property type="match status" value="1"/>
</dbReference>
<dbReference type="AlphaFoldDB" id="A0ABD0QJK7"/>
<sequence>KKKTPVIHSKNMTFQLCKAVQKCLCESSSLKTLQLHGLPLRERDLTTLTK</sequence>
<organism evidence="1 2">
    <name type="scientific">Cirrhinus mrigala</name>
    <name type="common">Mrigala</name>
    <dbReference type="NCBI Taxonomy" id="683832"/>
    <lineage>
        <taxon>Eukaryota</taxon>
        <taxon>Metazoa</taxon>
        <taxon>Chordata</taxon>
        <taxon>Craniata</taxon>
        <taxon>Vertebrata</taxon>
        <taxon>Euteleostomi</taxon>
        <taxon>Actinopterygii</taxon>
        <taxon>Neopterygii</taxon>
        <taxon>Teleostei</taxon>
        <taxon>Ostariophysi</taxon>
        <taxon>Cypriniformes</taxon>
        <taxon>Cyprinidae</taxon>
        <taxon>Labeoninae</taxon>
        <taxon>Labeonini</taxon>
        <taxon>Cirrhinus</taxon>
    </lineage>
</organism>